<protein>
    <recommendedName>
        <fullName evidence="1">Sugar fermentation stimulation protein homolog</fullName>
    </recommendedName>
</protein>
<gene>
    <name evidence="1 4" type="primary">sfsA</name>
    <name evidence="4" type="ORF">H9734_10115</name>
</gene>
<evidence type="ECO:0000313" key="5">
    <source>
        <dbReference type="Proteomes" id="UP000886890"/>
    </source>
</evidence>
<organism evidence="4 5">
    <name type="scientific">Candidatus Fusicatenibacter merdavium</name>
    <dbReference type="NCBI Taxonomy" id="2838600"/>
    <lineage>
        <taxon>Bacteria</taxon>
        <taxon>Bacillati</taxon>
        <taxon>Bacillota</taxon>
        <taxon>Clostridia</taxon>
        <taxon>Lachnospirales</taxon>
        <taxon>Lachnospiraceae</taxon>
        <taxon>Fusicatenibacter</taxon>
    </lineage>
</organism>
<dbReference type="GO" id="GO:0003677">
    <property type="term" value="F:DNA binding"/>
    <property type="evidence" value="ECO:0007669"/>
    <property type="project" value="InterPro"/>
</dbReference>
<dbReference type="Proteomes" id="UP000886890">
    <property type="component" value="Unassembled WGS sequence"/>
</dbReference>
<dbReference type="Pfam" id="PF17746">
    <property type="entry name" value="SfsA_N"/>
    <property type="match status" value="1"/>
</dbReference>
<dbReference type="PANTHER" id="PTHR30545:SF2">
    <property type="entry name" value="SUGAR FERMENTATION STIMULATION PROTEIN A"/>
    <property type="match status" value="1"/>
</dbReference>
<dbReference type="PANTHER" id="PTHR30545">
    <property type="entry name" value="SUGAR FERMENTATION STIMULATION PROTEIN A"/>
    <property type="match status" value="1"/>
</dbReference>
<evidence type="ECO:0000256" key="1">
    <source>
        <dbReference type="HAMAP-Rule" id="MF_00095"/>
    </source>
</evidence>
<evidence type="ECO:0000259" key="2">
    <source>
        <dbReference type="Pfam" id="PF03749"/>
    </source>
</evidence>
<dbReference type="NCBIfam" id="TIGR00230">
    <property type="entry name" value="sfsA"/>
    <property type="match status" value="1"/>
</dbReference>
<dbReference type="EMBL" id="DXEK01000165">
    <property type="protein sequence ID" value="HIX77933.1"/>
    <property type="molecule type" value="Genomic_DNA"/>
</dbReference>
<dbReference type="CDD" id="cd22359">
    <property type="entry name" value="SfsA-like_bacterial"/>
    <property type="match status" value="1"/>
</dbReference>
<name>A0A9D1XE79_9FIRM</name>
<comment type="caution">
    <text evidence="4">The sequence shown here is derived from an EMBL/GenBank/DDBJ whole genome shotgun (WGS) entry which is preliminary data.</text>
</comment>
<evidence type="ECO:0000259" key="3">
    <source>
        <dbReference type="Pfam" id="PF17746"/>
    </source>
</evidence>
<dbReference type="InterPro" id="IPR040452">
    <property type="entry name" value="SfsA_C"/>
</dbReference>
<dbReference type="Gene3D" id="2.40.50.580">
    <property type="match status" value="1"/>
</dbReference>
<accession>A0A9D1XE79</accession>
<feature type="domain" description="SfsA N-terminal OB" evidence="3">
    <location>
        <begin position="12"/>
        <end position="73"/>
    </location>
</feature>
<sequence>MRYDGIRKGIFLERPNRFLARVKLDGQEELCHVKNTGRLGELLTEGATAWIQEHDNPSRKTRFSLIAVEKDGVCYNIDSQAPNVLAREWLESGKAFPGSRITGIRPEQKYGNSRFDLAFCRDGKKALMEVKGVTLNQDGTGLFPDAPTVRGEKHVHELIACRDDGYEAYLLFVVKFGTAKRFMPNIARQPEFAEALAEAERAGVRIMAARCQVRPDQVEIEETIPVVLPEKIE</sequence>
<proteinExistence type="inferred from homology"/>
<dbReference type="InterPro" id="IPR041465">
    <property type="entry name" value="SfsA_N"/>
</dbReference>
<dbReference type="Gene3D" id="3.40.1350.60">
    <property type="match status" value="1"/>
</dbReference>
<feature type="domain" description="Sugar fermentation stimulation protein C-terminal" evidence="2">
    <location>
        <begin position="80"/>
        <end position="216"/>
    </location>
</feature>
<evidence type="ECO:0000313" key="4">
    <source>
        <dbReference type="EMBL" id="HIX77933.1"/>
    </source>
</evidence>
<reference evidence="4" key="1">
    <citation type="journal article" date="2021" name="PeerJ">
        <title>Extensive microbial diversity within the chicken gut microbiome revealed by metagenomics and culture.</title>
        <authorList>
            <person name="Gilroy R."/>
            <person name="Ravi A."/>
            <person name="Getino M."/>
            <person name="Pursley I."/>
            <person name="Horton D.L."/>
            <person name="Alikhan N.F."/>
            <person name="Baker D."/>
            <person name="Gharbi K."/>
            <person name="Hall N."/>
            <person name="Watson M."/>
            <person name="Adriaenssens E.M."/>
            <person name="Foster-Nyarko E."/>
            <person name="Jarju S."/>
            <person name="Secka A."/>
            <person name="Antonio M."/>
            <person name="Oren A."/>
            <person name="Chaudhuri R.R."/>
            <person name="La Ragione R."/>
            <person name="Hildebrand F."/>
            <person name="Pallen M.J."/>
        </authorList>
    </citation>
    <scope>NUCLEOTIDE SEQUENCE</scope>
    <source>
        <strain evidence="4">CHK183-1962</strain>
    </source>
</reference>
<dbReference type="InterPro" id="IPR005224">
    <property type="entry name" value="SfsA"/>
</dbReference>
<comment type="similarity">
    <text evidence="1">Belongs to the SfsA family.</text>
</comment>
<dbReference type="Pfam" id="PF03749">
    <property type="entry name" value="SfsA"/>
    <property type="match status" value="1"/>
</dbReference>
<dbReference type="AlphaFoldDB" id="A0A9D1XE79"/>
<dbReference type="HAMAP" id="MF_00095">
    <property type="entry name" value="SfsA"/>
    <property type="match status" value="1"/>
</dbReference>
<reference evidence="4" key="2">
    <citation type="submission" date="2021-04" db="EMBL/GenBank/DDBJ databases">
        <authorList>
            <person name="Gilroy R."/>
        </authorList>
    </citation>
    <scope>NUCLEOTIDE SEQUENCE</scope>
    <source>
        <strain evidence="4">CHK183-1962</strain>
    </source>
</reference>